<dbReference type="InterPro" id="IPR017441">
    <property type="entry name" value="Protein_kinase_ATP_BS"/>
</dbReference>
<dbReference type="PANTHER" id="PTHR43289">
    <property type="entry name" value="MITOGEN-ACTIVATED PROTEIN KINASE KINASE KINASE 20-RELATED"/>
    <property type="match status" value="1"/>
</dbReference>
<dbReference type="PROSITE" id="PS50011">
    <property type="entry name" value="PROTEIN_KINASE_DOM"/>
    <property type="match status" value="1"/>
</dbReference>
<keyword evidence="7" id="KW-0723">Serine/threonine-protein kinase</keyword>
<protein>
    <submittedName>
        <fullName evidence="7">Serine/threonine protein kinase</fullName>
    </submittedName>
</protein>
<accession>A0A444JN92</accession>
<dbReference type="SUPFAM" id="SSF56112">
    <property type="entry name" value="Protein kinase-like (PK-like)"/>
    <property type="match status" value="1"/>
</dbReference>
<dbReference type="SMART" id="SM00220">
    <property type="entry name" value="S_TKc"/>
    <property type="match status" value="1"/>
</dbReference>
<dbReference type="InterPro" id="IPR011009">
    <property type="entry name" value="Kinase-like_dom_sf"/>
</dbReference>
<keyword evidence="3 7" id="KW-0418">Kinase</keyword>
<feature type="domain" description="Protein kinase" evidence="6">
    <location>
        <begin position="80"/>
        <end position="355"/>
    </location>
</feature>
<dbReference type="RefSeq" id="WP_128784815.1">
    <property type="nucleotide sequence ID" value="NZ_JAKJSG010000075.1"/>
</dbReference>
<reference evidence="7 8" key="1">
    <citation type="submission" date="2018-11" db="EMBL/GenBank/DDBJ databases">
        <title>Photobacterium sp. BEI247 sp. nov., a marine bacterium isolated from Yongle Blue Hole in the South China Sea.</title>
        <authorList>
            <person name="Wang X."/>
        </authorList>
    </citation>
    <scope>NUCLEOTIDE SEQUENCE [LARGE SCALE GENOMIC DNA]</scope>
    <source>
        <strain evidence="8">BEI247</strain>
    </source>
</reference>
<sequence length="455" mass="51955">MKSNVSSTQIFYHLLDLSEIEQQCYIDELKRLQPDLYRKIQPLLSANTMDNGNLTELFGYHAQQAVTDDVCFSQLLIDKYKIQDEIGRGGMGIVYAAERCDDTFEQHLAIKFIQPSLTQVLGKAFLFQEAQLLARLNHPYVAKVFDGGEHQGYVYIVMEKVEGQTLRQVIGSKSLRLRQKLQLFIKICQAISHAHQNQILHADIKPENVLIDDTFAPKVLDFNITQKQQLSPSDTTAILAFSKYFASPEQKNGTYLTNQSDIFSLGKLLLFMIGDQHTHSLLKSDLHCVIHKATQHQPDKRYASVIEFMTDIEHILAKRPISLKSHLPFYVARKLIQRRPVSLALSASLVLSAVLFSVALVQKNHQLEQEKTIAENMMFEVTSLLFHSKGDVNKFMSVQTMLELTRRRILSNPDLPQHIKQKMLLAMMTPVPAKRQVKQDCQPNCKQHSLEKVTQ</sequence>
<evidence type="ECO:0000256" key="5">
    <source>
        <dbReference type="PROSITE-ProRule" id="PRU10141"/>
    </source>
</evidence>
<dbReference type="CDD" id="cd14014">
    <property type="entry name" value="STKc_PknB_like"/>
    <property type="match status" value="1"/>
</dbReference>
<evidence type="ECO:0000259" key="6">
    <source>
        <dbReference type="PROSITE" id="PS50011"/>
    </source>
</evidence>
<dbReference type="Gene3D" id="1.10.510.10">
    <property type="entry name" value="Transferase(Phosphotransferase) domain 1"/>
    <property type="match status" value="1"/>
</dbReference>
<feature type="binding site" evidence="5">
    <location>
        <position position="111"/>
    </location>
    <ligand>
        <name>ATP</name>
        <dbReference type="ChEBI" id="CHEBI:30616"/>
    </ligand>
</feature>
<keyword evidence="2 5" id="KW-0547">Nucleotide-binding</keyword>
<evidence type="ECO:0000256" key="4">
    <source>
        <dbReference type="ARBA" id="ARBA00022840"/>
    </source>
</evidence>
<dbReference type="InterPro" id="IPR000719">
    <property type="entry name" value="Prot_kinase_dom"/>
</dbReference>
<evidence type="ECO:0000313" key="8">
    <source>
        <dbReference type="Proteomes" id="UP000287563"/>
    </source>
</evidence>
<dbReference type="GO" id="GO:0005524">
    <property type="term" value="F:ATP binding"/>
    <property type="evidence" value="ECO:0007669"/>
    <property type="project" value="UniProtKB-UniRule"/>
</dbReference>
<name>A0A444JN92_9GAMM</name>
<proteinExistence type="predicted"/>
<keyword evidence="1" id="KW-0808">Transferase</keyword>
<comment type="caution">
    <text evidence="7">The sequence shown here is derived from an EMBL/GenBank/DDBJ whole genome shotgun (WGS) entry which is preliminary data.</text>
</comment>
<keyword evidence="8" id="KW-1185">Reference proteome</keyword>
<dbReference type="AlphaFoldDB" id="A0A444JN92"/>
<dbReference type="Pfam" id="PF00069">
    <property type="entry name" value="Pkinase"/>
    <property type="match status" value="1"/>
</dbReference>
<keyword evidence="4 5" id="KW-0067">ATP-binding</keyword>
<dbReference type="GO" id="GO:0004674">
    <property type="term" value="F:protein serine/threonine kinase activity"/>
    <property type="evidence" value="ECO:0007669"/>
    <property type="project" value="UniProtKB-KW"/>
</dbReference>
<evidence type="ECO:0000256" key="1">
    <source>
        <dbReference type="ARBA" id="ARBA00022679"/>
    </source>
</evidence>
<dbReference type="InterPro" id="IPR008271">
    <property type="entry name" value="Ser/Thr_kinase_AS"/>
</dbReference>
<dbReference type="PANTHER" id="PTHR43289:SF34">
    <property type="entry name" value="SERINE_THREONINE-PROTEIN KINASE YBDM-RELATED"/>
    <property type="match status" value="1"/>
</dbReference>
<dbReference type="Gene3D" id="3.30.200.20">
    <property type="entry name" value="Phosphorylase Kinase, domain 1"/>
    <property type="match status" value="1"/>
</dbReference>
<dbReference type="PROSITE" id="PS00108">
    <property type="entry name" value="PROTEIN_KINASE_ST"/>
    <property type="match status" value="1"/>
</dbReference>
<organism evidence="7 8">
    <name type="scientific">Photobacterium chitinilyticum</name>
    <dbReference type="NCBI Taxonomy" id="2485123"/>
    <lineage>
        <taxon>Bacteria</taxon>
        <taxon>Pseudomonadati</taxon>
        <taxon>Pseudomonadota</taxon>
        <taxon>Gammaproteobacteria</taxon>
        <taxon>Vibrionales</taxon>
        <taxon>Vibrionaceae</taxon>
        <taxon>Photobacterium</taxon>
    </lineage>
</organism>
<evidence type="ECO:0000313" key="7">
    <source>
        <dbReference type="EMBL" id="RWX54545.1"/>
    </source>
</evidence>
<evidence type="ECO:0000256" key="2">
    <source>
        <dbReference type="ARBA" id="ARBA00022741"/>
    </source>
</evidence>
<dbReference type="Proteomes" id="UP000287563">
    <property type="component" value="Unassembled WGS sequence"/>
</dbReference>
<gene>
    <name evidence="7" type="ORF">EDI28_15710</name>
</gene>
<dbReference type="PROSITE" id="PS00107">
    <property type="entry name" value="PROTEIN_KINASE_ATP"/>
    <property type="match status" value="1"/>
</dbReference>
<dbReference type="OrthoDB" id="9801841at2"/>
<dbReference type="EMBL" id="RJLM01000006">
    <property type="protein sequence ID" value="RWX54545.1"/>
    <property type="molecule type" value="Genomic_DNA"/>
</dbReference>
<evidence type="ECO:0000256" key="3">
    <source>
        <dbReference type="ARBA" id="ARBA00022777"/>
    </source>
</evidence>